<keyword evidence="3" id="KW-1185">Reference proteome</keyword>
<dbReference type="OrthoDB" id="265010at2759"/>
<evidence type="ECO:0000313" key="2">
    <source>
        <dbReference type="EMBL" id="RNF26500.1"/>
    </source>
</evidence>
<accession>A0A422Q987</accession>
<dbReference type="AlphaFoldDB" id="A0A422Q987"/>
<evidence type="ECO:0000313" key="3">
    <source>
        <dbReference type="Proteomes" id="UP000284403"/>
    </source>
</evidence>
<dbReference type="RefSeq" id="XP_029231706.1">
    <property type="nucleotide sequence ID" value="XM_029368143.1"/>
</dbReference>
<feature type="region of interest" description="Disordered" evidence="1">
    <location>
        <begin position="177"/>
        <end position="206"/>
    </location>
</feature>
<proteinExistence type="predicted"/>
<dbReference type="Proteomes" id="UP000284403">
    <property type="component" value="Unassembled WGS sequence"/>
</dbReference>
<comment type="caution">
    <text evidence="2">The sequence shown here is derived from an EMBL/GenBank/DDBJ whole genome shotgun (WGS) entry which is preliminary data.</text>
</comment>
<gene>
    <name evidence="2" type="ORF">Tco025E_01205</name>
</gene>
<feature type="compositionally biased region" description="Basic and acidic residues" evidence="1">
    <location>
        <begin position="193"/>
        <end position="206"/>
    </location>
</feature>
<dbReference type="GeneID" id="40314816"/>
<organism evidence="2 3">
    <name type="scientific">Trypanosoma conorhini</name>
    <dbReference type="NCBI Taxonomy" id="83891"/>
    <lineage>
        <taxon>Eukaryota</taxon>
        <taxon>Discoba</taxon>
        <taxon>Euglenozoa</taxon>
        <taxon>Kinetoplastea</taxon>
        <taxon>Metakinetoplastina</taxon>
        <taxon>Trypanosomatida</taxon>
        <taxon>Trypanosomatidae</taxon>
        <taxon>Trypanosoma</taxon>
    </lineage>
</organism>
<evidence type="ECO:0000256" key="1">
    <source>
        <dbReference type="SAM" id="MobiDB-lite"/>
    </source>
</evidence>
<reference evidence="2 3" key="1">
    <citation type="journal article" date="2018" name="BMC Genomics">
        <title>Genomic comparison of Trypanosoma conorhini and Trypanosoma rangeli to Trypanosoma cruzi strains of high and low virulence.</title>
        <authorList>
            <person name="Bradwell K.R."/>
            <person name="Koparde V.N."/>
            <person name="Matveyev A.V."/>
            <person name="Serrano M.G."/>
            <person name="Alves J.M."/>
            <person name="Parikh H."/>
            <person name="Huang B."/>
            <person name="Lee V."/>
            <person name="Espinosa-Alvarez O."/>
            <person name="Ortiz P.A."/>
            <person name="Costa-Martins A.G."/>
            <person name="Teixeira M.M."/>
            <person name="Buck G.A."/>
        </authorList>
    </citation>
    <scope>NUCLEOTIDE SEQUENCE [LARGE SCALE GENOMIC DNA]</scope>
    <source>
        <strain evidence="2 3">025E</strain>
    </source>
</reference>
<feature type="region of interest" description="Disordered" evidence="1">
    <location>
        <begin position="100"/>
        <end position="156"/>
    </location>
</feature>
<feature type="compositionally biased region" description="Low complexity" evidence="1">
    <location>
        <begin position="100"/>
        <end position="111"/>
    </location>
</feature>
<dbReference type="EMBL" id="MKKU01000039">
    <property type="protein sequence ID" value="RNF26500.1"/>
    <property type="molecule type" value="Genomic_DNA"/>
</dbReference>
<protein>
    <submittedName>
        <fullName evidence="2">Uncharacterized protein</fullName>
    </submittedName>
</protein>
<name>A0A422Q987_9TRYP</name>
<sequence length="206" mass="22005">MDKSKTLEVLRGMKFMQRKEETKRRELFELDQQKRLEEQLQAASGAGNGVSGVSIAQSPLATKRCGATILYDTGFPRESYNFARRSFLRKVSYAEKVADTSTAAGAAEGTSDGAGCGGKEKSASSETPQEGPHRGDAEGAPSDGGEGDATEYDPTAVCGGDGGKRFCVNLRAPALPKGLAKQVAAEKRQKRRRQEETGGNRDQDAV</sequence>